<proteinExistence type="predicted"/>
<gene>
    <name evidence="3" type="ORF">PCOR1329_LOCUS59894</name>
</gene>
<feature type="coiled-coil region" evidence="1">
    <location>
        <begin position="81"/>
        <end position="122"/>
    </location>
</feature>
<feature type="chain" id="PRO_5045667176" evidence="2">
    <location>
        <begin position="22"/>
        <end position="723"/>
    </location>
</feature>
<feature type="coiled-coil region" evidence="1">
    <location>
        <begin position="224"/>
        <end position="291"/>
    </location>
</feature>
<evidence type="ECO:0000313" key="4">
    <source>
        <dbReference type="Proteomes" id="UP001189429"/>
    </source>
</evidence>
<dbReference type="EMBL" id="CAUYUJ010017482">
    <property type="protein sequence ID" value="CAK0875172.1"/>
    <property type="molecule type" value="Genomic_DNA"/>
</dbReference>
<feature type="signal peptide" evidence="2">
    <location>
        <begin position="1"/>
        <end position="21"/>
    </location>
</feature>
<reference evidence="3" key="1">
    <citation type="submission" date="2023-10" db="EMBL/GenBank/DDBJ databases">
        <authorList>
            <person name="Chen Y."/>
            <person name="Shah S."/>
            <person name="Dougan E. K."/>
            <person name="Thang M."/>
            <person name="Chan C."/>
        </authorList>
    </citation>
    <scope>NUCLEOTIDE SEQUENCE [LARGE SCALE GENOMIC DNA]</scope>
</reference>
<comment type="caution">
    <text evidence="3">The sequence shown here is derived from an EMBL/GenBank/DDBJ whole genome shotgun (WGS) entry which is preliminary data.</text>
</comment>
<evidence type="ECO:0000313" key="3">
    <source>
        <dbReference type="EMBL" id="CAK0875172.1"/>
    </source>
</evidence>
<keyword evidence="1" id="KW-0175">Coiled coil</keyword>
<name>A0ABN9VPF6_9DINO</name>
<dbReference type="Proteomes" id="UP001189429">
    <property type="component" value="Unassembled WGS sequence"/>
</dbReference>
<evidence type="ECO:0000256" key="2">
    <source>
        <dbReference type="SAM" id="SignalP"/>
    </source>
</evidence>
<keyword evidence="2" id="KW-0732">Signal</keyword>
<evidence type="ECO:0000256" key="1">
    <source>
        <dbReference type="SAM" id="Coils"/>
    </source>
</evidence>
<accession>A0ABN9VPF6</accession>
<protein>
    <submittedName>
        <fullName evidence="3">Uncharacterized protein</fullName>
    </submittedName>
</protein>
<organism evidence="3 4">
    <name type="scientific">Prorocentrum cordatum</name>
    <dbReference type="NCBI Taxonomy" id="2364126"/>
    <lineage>
        <taxon>Eukaryota</taxon>
        <taxon>Sar</taxon>
        <taxon>Alveolata</taxon>
        <taxon>Dinophyceae</taxon>
        <taxon>Prorocentrales</taxon>
        <taxon>Prorocentraceae</taxon>
        <taxon>Prorocentrum</taxon>
    </lineage>
</organism>
<sequence length="723" mass="79069">MLLRAWPPVLLALLSAPVAWGASGAALVSPVQKVVQMLTDMTAKASQEMSDEEVEFSKFKTWCAEETSKLEREIERNTRVIGSLTSEIASLESKAATLQAEVKALQADVGKFEAEMEKETAERKKGHDAFVLEEQDYSESVDALGRAISVLKAQDVDRTGASSALAQLGAKDRIPVKVRSVITAFLSMMSASRGTADGGGDGLDYKAPEAYGYEFQSSSILDMLEKLEDEFRSKLGECQKEELNSQHAHRTIMLDLKDAKENAQRDIADKTAQAQRKLKAAADDKKQLSATGAVMEANKKTLKGMTAECFEKDLSFQEKQKLRKEEIEALGKAVEIMSSPEVAGAAGQHLSLAQLPARGGVALVQASRSAAEAGRGVRRRVREFLRKEGGRLKSKSLVLLADKMLTDPFAKVKKLIDGMITRLLEEAKEDADHEGFCDEEMGKSRVTRTRLQEDIDALDAAVEDGKASILALTESTGELTKEVAELVAAMKEAGEIRDNEKKANAHTVEDAKAAQEAVSAAKVVLEEFYKKAATATAFVQVRNSNPEFALKTGIKMGSDEWASLANPDYKGSYDTGHKEGLQTFGEKETGEVRDEAEYGVLALMEVILSDFGKVEATTKASEAESQKMYEEFIIESKKNQAKKEKNIEMNDSDKAAAEEQLRQDIADLKATQDELIAAEAYYQRLVPQCIDKGMTFDERTKARESEIASLREALGILGSEDIA</sequence>
<keyword evidence="4" id="KW-1185">Reference proteome</keyword>